<dbReference type="HOGENOM" id="CLU_2813663_0_0_1"/>
<reference evidence="1" key="1">
    <citation type="submission" date="2013-07" db="EMBL/GenBank/DDBJ databases">
        <title>The genome of an arbuscular mycorrhizal fungus provides insights into the evolution of the oldest plant symbiosis.</title>
        <authorList>
            <consortium name="DOE Joint Genome Institute"/>
            <person name="Tisserant E."/>
            <person name="Malbreil M."/>
            <person name="Kuo A."/>
            <person name="Kohler A."/>
            <person name="Symeonidi A."/>
            <person name="Balestrini R."/>
            <person name="Charron P."/>
            <person name="Duensing N."/>
            <person name="Frei-dit-Frey N."/>
            <person name="Gianinazzi-Pearson V."/>
            <person name="Gilbert B."/>
            <person name="Handa Y."/>
            <person name="Hijri M."/>
            <person name="Kaul R."/>
            <person name="Kawaguchi M."/>
            <person name="Krajinski F."/>
            <person name="Lammers P."/>
            <person name="Lapierre D."/>
            <person name="Masclaux F.G."/>
            <person name="Murat C."/>
            <person name="Morin E."/>
            <person name="Ndikumana S."/>
            <person name="Pagni M."/>
            <person name="Petitpierre D."/>
            <person name="Requena N."/>
            <person name="Rosikiewicz P."/>
            <person name="Riley R."/>
            <person name="Saito K."/>
            <person name="San Clemente H."/>
            <person name="Shapiro H."/>
            <person name="van Tuinen D."/>
            <person name="Becard G."/>
            <person name="Bonfante P."/>
            <person name="Paszkowski U."/>
            <person name="Shachar-Hill Y."/>
            <person name="Young J.P."/>
            <person name="Sanders I.R."/>
            <person name="Henrissat B."/>
            <person name="Rensing S.A."/>
            <person name="Grigoriev I.V."/>
            <person name="Corradi N."/>
            <person name="Roux C."/>
            <person name="Martin F."/>
        </authorList>
    </citation>
    <scope>NUCLEOTIDE SEQUENCE</scope>
    <source>
        <strain evidence="1">DAOM 197198</strain>
    </source>
</reference>
<evidence type="ECO:0000313" key="1">
    <source>
        <dbReference type="EMBL" id="ESA15204.1"/>
    </source>
</evidence>
<proteinExistence type="predicted"/>
<dbReference type="AlphaFoldDB" id="U9U485"/>
<gene>
    <name evidence="1" type="ORF">GLOINDRAFT_346172</name>
</gene>
<name>U9U485_RHIID</name>
<dbReference type="EMBL" id="KI282182">
    <property type="protein sequence ID" value="ESA15204.1"/>
    <property type="molecule type" value="Genomic_DNA"/>
</dbReference>
<organism evidence="1">
    <name type="scientific">Rhizophagus irregularis (strain DAOM 181602 / DAOM 197198 / MUCL 43194)</name>
    <name type="common">Arbuscular mycorrhizal fungus</name>
    <name type="synonym">Glomus intraradices</name>
    <dbReference type="NCBI Taxonomy" id="747089"/>
    <lineage>
        <taxon>Eukaryota</taxon>
        <taxon>Fungi</taxon>
        <taxon>Fungi incertae sedis</taxon>
        <taxon>Mucoromycota</taxon>
        <taxon>Glomeromycotina</taxon>
        <taxon>Glomeromycetes</taxon>
        <taxon>Glomerales</taxon>
        <taxon>Glomeraceae</taxon>
        <taxon>Rhizophagus</taxon>
    </lineage>
</organism>
<protein>
    <submittedName>
        <fullName evidence="1">Uncharacterized protein</fullName>
    </submittedName>
</protein>
<sequence>MQDSNELLPPMLYDDVLFQKLNWLDEAASSYLILFAPNESWIRSCKYECLKRIGDVPVCHIAQLPDF</sequence>
<accession>U9U485</accession>